<evidence type="ECO:0000313" key="3">
    <source>
        <dbReference type="Proteomes" id="UP000233767"/>
    </source>
</evidence>
<accession>A0A497UE59</accession>
<dbReference type="RefSeq" id="WP_101471745.1">
    <property type="nucleotide sequence ID" value="NZ_PJND01000007.1"/>
</dbReference>
<dbReference type="Gene3D" id="1.10.3210.10">
    <property type="entry name" value="Hypothetical protein af1432"/>
    <property type="match status" value="1"/>
</dbReference>
<dbReference type="EMBL" id="PJND01000007">
    <property type="protein sequence ID" value="PKW30019.1"/>
    <property type="molecule type" value="Genomic_DNA"/>
</dbReference>
<dbReference type="Proteomes" id="UP000233767">
    <property type="component" value="Unassembled WGS sequence"/>
</dbReference>
<protein>
    <submittedName>
        <fullName evidence="1 2">Metal-dependent HD superfamily phosphohydrolase</fullName>
    </submittedName>
</protein>
<proteinExistence type="predicted"/>
<reference evidence="2 4" key="2">
    <citation type="submission" date="2018-10" db="EMBL/GenBank/DDBJ databases">
        <title>Genomic Encyclopedia of Archaeal and Bacterial Type Strains, Phase II (KMG-II): from individual species to whole genera.</title>
        <authorList>
            <person name="Goeker M."/>
        </authorList>
    </citation>
    <scope>NUCLEOTIDE SEQUENCE [LARGE SCALE GENOMIC DNA]</scope>
    <source>
        <strain evidence="2 4">DSM 21886</strain>
    </source>
</reference>
<dbReference type="PIRSF" id="PIRSF035170">
    <property type="entry name" value="HD_phosphohydro"/>
    <property type="match status" value="1"/>
</dbReference>
<keyword evidence="3" id="KW-1185">Reference proteome</keyword>
<dbReference type="SUPFAM" id="SSF109604">
    <property type="entry name" value="HD-domain/PDEase-like"/>
    <property type="match status" value="1"/>
</dbReference>
<evidence type="ECO:0000313" key="1">
    <source>
        <dbReference type="EMBL" id="PKW30019.1"/>
    </source>
</evidence>
<organism evidence="2 4">
    <name type="scientific">Flavobacterium lindanitolerans</name>
    <dbReference type="NCBI Taxonomy" id="428988"/>
    <lineage>
        <taxon>Bacteria</taxon>
        <taxon>Pseudomonadati</taxon>
        <taxon>Bacteroidota</taxon>
        <taxon>Flavobacteriia</taxon>
        <taxon>Flavobacteriales</taxon>
        <taxon>Flavobacteriaceae</taxon>
        <taxon>Flavobacterium</taxon>
    </lineage>
</organism>
<gene>
    <name evidence="1" type="ORF">B0G92_1668</name>
    <name evidence="2" type="ORF">CLV50_2240</name>
</gene>
<evidence type="ECO:0000313" key="2">
    <source>
        <dbReference type="EMBL" id="RLJ24359.1"/>
    </source>
</evidence>
<dbReference type="PANTHER" id="PTHR21174:SF0">
    <property type="entry name" value="HD PHOSPHOHYDROLASE FAMILY PROTEIN-RELATED"/>
    <property type="match status" value="1"/>
</dbReference>
<comment type="caution">
    <text evidence="2">The sequence shown here is derived from an EMBL/GenBank/DDBJ whole genome shotgun (WGS) entry which is preliminary data.</text>
</comment>
<dbReference type="EMBL" id="RCCB01000012">
    <property type="protein sequence ID" value="RLJ24359.1"/>
    <property type="molecule type" value="Genomic_DNA"/>
</dbReference>
<dbReference type="AlphaFoldDB" id="A0A497UE59"/>
<evidence type="ECO:0000313" key="4">
    <source>
        <dbReference type="Proteomes" id="UP000275027"/>
    </source>
</evidence>
<reference evidence="1 3" key="1">
    <citation type="submission" date="2017-12" db="EMBL/GenBank/DDBJ databases">
        <title>Genomic Encyclopedia of Type Strains, Phase III (KMG-III): the genomes of soil and plant-associated and newly described type strains.</title>
        <authorList>
            <person name="Whitman W."/>
        </authorList>
    </citation>
    <scope>NUCLEOTIDE SEQUENCE [LARGE SCALE GENOMIC DNA]</scope>
    <source>
        <strain evidence="1 3">IP-10</strain>
    </source>
</reference>
<dbReference type="InterPro" id="IPR009218">
    <property type="entry name" value="HD_phosphohydro"/>
</dbReference>
<name>A0A497UE59_9FLAO</name>
<keyword evidence="2" id="KW-0378">Hydrolase</keyword>
<dbReference type="Proteomes" id="UP000275027">
    <property type="component" value="Unassembled WGS sequence"/>
</dbReference>
<dbReference type="PANTHER" id="PTHR21174">
    <property type="match status" value="1"/>
</dbReference>
<sequence length="208" mass="25211">MQKKLQQKFTDIFQKYATDSSLEKKFWQEIEKQYSSKKRHYHTLLHLENLFGELEPIKEKLEDWDTIQFSVFYHDIIYKSFKSNNEEESASLAAERLREIGYPEEKIVKCKNQILATKAHNFDDNDTNYFTDADLSVLGKDWATYAIYYQQIRKEYSLYPDFLYNNGRKKVLEHFLDMESIFKTEYFRNKYENQARLNIEKELQILDK</sequence>
<dbReference type="GO" id="GO:0016787">
    <property type="term" value="F:hydrolase activity"/>
    <property type="evidence" value="ECO:0007669"/>
    <property type="project" value="UniProtKB-KW"/>
</dbReference>